<evidence type="ECO:0000313" key="2">
    <source>
        <dbReference type="Proteomes" id="UP000595095"/>
    </source>
</evidence>
<keyword evidence="2" id="KW-1185">Reference proteome</keyword>
<protein>
    <submittedName>
        <fullName evidence="1">Uncharacterized protein</fullName>
    </submittedName>
</protein>
<dbReference type="KEGG" id="smaa:IT774_09725"/>
<dbReference type="AlphaFoldDB" id="A0A7S9HC58"/>
<proteinExistence type="predicted"/>
<name>A0A7S9HC58_9ALTE</name>
<reference evidence="1 2" key="1">
    <citation type="submission" date="2020-11" db="EMBL/GenBank/DDBJ databases">
        <title>Complete genome sequence for Salinimonas sp. strain G2-b.</title>
        <authorList>
            <person name="Park S.-J."/>
        </authorList>
    </citation>
    <scope>NUCLEOTIDE SEQUENCE [LARGE SCALE GENOMIC DNA]</scope>
    <source>
        <strain evidence="1 2">G2-b</strain>
    </source>
</reference>
<dbReference type="RefSeq" id="WP_195809616.1">
    <property type="nucleotide sequence ID" value="NZ_CP064795.1"/>
</dbReference>
<dbReference type="Proteomes" id="UP000595095">
    <property type="component" value="Chromosome"/>
</dbReference>
<gene>
    <name evidence="1" type="ORF">IT774_09725</name>
</gene>
<sequence>MGSFLTMSVRDDTIPAIDMARNVGFYQTLGFIQIVATPVYAEFSCPAWETHFSLRHTPQAHVKM</sequence>
<dbReference type="EMBL" id="CP064795">
    <property type="protein sequence ID" value="QPG04522.1"/>
    <property type="molecule type" value="Genomic_DNA"/>
</dbReference>
<organism evidence="1 2">
    <name type="scientific">Salinimonas marina</name>
    <dbReference type="NCBI Taxonomy" id="2785918"/>
    <lineage>
        <taxon>Bacteria</taxon>
        <taxon>Pseudomonadati</taxon>
        <taxon>Pseudomonadota</taxon>
        <taxon>Gammaproteobacteria</taxon>
        <taxon>Alteromonadales</taxon>
        <taxon>Alteromonadaceae</taxon>
        <taxon>Alteromonas/Salinimonas group</taxon>
        <taxon>Salinimonas</taxon>
    </lineage>
</organism>
<accession>A0A7S9HC58</accession>
<evidence type="ECO:0000313" key="1">
    <source>
        <dbReference type="EMBL" id="QPG04522.1"/>
    </source>
</evidence>